<dbReference type="Proteomes" id="UP000196320">
    <property type="component" value="Unassembled WGS sequence"/>
</dbReference>
<protein>
    <recommendedName>
        <fullName evidence="3">Lipoprotein</fullName>
    </recommendedName>
</protein>
<dbReference type="PROSITE" id="PS51257">
    <property type="entry name" value="PROKAR_LIPOPROTEIN"/>
    <property type="match status" value="1"/>
</dbReference>
<evidence type="ECO:0000313" key="2">
    <source>
        <dbReference type="Proteomes" id="UP000196320"/>
    </source>
</evidence>
<reference evidence="1 2" key="1">
    <citation type="submission" date="2017-02" db="EMBL/GenBank/DDBJ databases">
        <authorList>
            <person name="Peterson S.W."/>
        </authorList>
    </citation>
    <scope>NUCLEOTIDE SEQUENCE [LARGE SCALE GENOMIC DNA]</scope>
    <source>
        <strain evidence="1 2">B Mb 05.01</strain>
    </source>
</reference>
<keyword evidence="2" id="KW-1185">Reference proteome</keyword>
<dbReference type="AlphaFoldDB" id="A0A1R4J8H8"/>
<dbReference type="RefSeq" id="WP_179206685.1">
    <property type="nucleotide sequence ID" value="NZ_FUKO01000019.1"/>
</dbReference>
<organism evidence="1 2">
    <name type="scientific">Microbacterium esteraromaticum</name>
    <dbReference type="NCBI Taxonomy" id="57043"/>
    <lineage>
        <taxon>Bacteria</taxon>
        <taxon>Bacillati</taxon>
        <taxon>Actinomycetota</taxon>
        <taxon>Actinomycetes</taxon>
        <taxon>Micrococcales</taxon>
        <taxon>Microbacteriaceae</taxon>
        <taxon>Microbacterium</taxon>
    </lineage>
</organism>
<accession>A0A1R4J8H8</accession>
<evidence type="ECO:0000313" key="1">
    <source>
        <dbReference type="EMBL" id="SJN28420.1"/>
    </source>
</evidence>
<evidence type="ECO:0008006" key="3">
    <source>
        <dbReference type="Google" id="ProtNLM"/>
    </source>
</evidence>
<sequence>MTKRRVKHREVIAALILGALTLSGCGPVEYHGYDSGIDGVLWRQIVSFEDPMNFFESSTQDPSTYVSELGGDRWDGSTGTLPDLTAGGLVFYDLTTTASDAEFSVFISSGPRPDVPTDAGHHYVGPSQVYTCYGITAGLRSPRPMINRTLFSDCPAALVNLLPDDAAFASRDVFDG</sequence>
<gene>
    <name evidence="1" type="ORF">FM104_06035</name>
</gene>
<dbReference type="EMBL" id="FUKO01000019">
    <property type="protein sequence ID" value="SJN28420.1"/>
    <property type="molecule type" value="Genomic_DNA"/>
</dbReference>
<name>A0A1R4J8H8_9MICO</name>
<proteinExistence type="predicted"/>